<dbReference type="EMBL" id="BK014951">
    <property type="protein sequence ID" value="DAD84066.1"/>
    <property type="molecule type" value="Genomic_DNA"/>
</dbReference>
<reference evidence="1" key="1">
    <citation type="journal article" date="2021" name="Proc. Natl. Acad. Sci. U.S.A.">
        <title>A Catalog of Tens of Thousands of Viruses from Human Metagenomes Reveals Hidden Associations with Chronic Diseases.</title>
        <authorList>
            <person name="Tisza M.J."/>
            <person name="Buck C.B."/>
        </authorList>
    </citation>
    <scope>NUCLEOTIDE SEQUENCE</scope>
    <source>
        <strain evidence="1">Ct0yq10</strain>
    </source>
</reference>
<accession>A0A8S5MPH6</accession>
<sequence length="108" mass="12653">MSKFRVSRFLKRDLVARVSFLNDKGIIQNSRKFFEFYPGDNQESEGWYETTDEVLLASLKEQTEQLPYSPETEAGLKQDNVEYEYAYCASCGGKKVRKLKYNLFEVIE</sequence>
<name>A0A8S5MPH6_9CAUD</name>
<proteinExistence type="predicted"/>
<protein>
    <submittedName>
        <fullName evidence="1">Uncharacterized protein</fullName>
    </submittedName>
</protein>
<organism evidence="1">
    <name type="scientific">Siphoviridae sp. ct0yq10</name>
    <dbReference type="NCBI Taxonomy" id="2826270"/>
    <lineage>
        <taxon>Viruses</taxon>
        <taxon>Duplodnaviria</taxon>
        <taxon>Heunggongvirae</taxon>
        <taxon>Uroviricota</taxon>
        <taxon>Caudoviricetes</taxon>
    </lineage>
</organism>
<evidence type="ECO:0000313" key="1">
    <source>
        <dbReference type="EMBL" id="DAD84066.1"/>
    </source>
</evidence>